<evidence type="ECO:0000256" key="7">
    <source>
        <dbReference type="ARBA" id="ARBA00023056"/>
    </source>
</evidence>
<evidence type="ECO:0000256" key="3">
    <source>
        <dbReference type="ARBA" id="ARBA00009000"/>
    </source>
</evidence>
<keyword evidence="7 9" id="KW-0320">Glycogen biosynthesis</keyword>
<feature type="compositionally biased region" description="Basic residues" evidence="11">
    <location>
        <begin position="702"/>
        <end position="730"/>
    </location>
</feature>
<evidence type="ECO:0000256" key="6">
    <source>
        <dbReference type="ARBA" id="ARBA00022679"/>
    </source>
</evidence>
<keyword evidence="4 9" id="KW-0321">Glycogen metabolism</keyword>
<dbReference type="PANTHER" id="PTHR43651">
    <property type="entry name" value="1,4-ALPHA-GLUCAN-BRANCHING ENZYME"/>
    <property type="match status" value="1"/>
</dbReference>
<evidence type="ECO:0000259" key="12">
    <source>
        <dbReference type="SMART" id="SM00642"/>
    </source>
</evidence>
<keyword evidence="6 9" id="KW-0808">Transferase</keyword>
<dbReference type="Gene3D" id="2.60.40.1180">
    <property type="entry name" value="Golgi alpha-mannosidase II"/>
    <property type="match status" value="1"/>
</dbReference>
<dbReference type="Gene3D" id="2.60.40.10">
    <property type="entry name" value="Immunoglobulins"/>
    <property type="match status" value="1"/>
</dbReference>
<dbReference type="GO" id="GO:0043169">
    <property type="term" value="F:cation binding"/>
    <property type="evidence" value="ECO:0007669"/>
    <property type="project" value="InterPro"/>
</dbReference>
<dbReference type="SMART" id="SM00642">
    <property type="entry name" value="Aamy"/>
    <property type="match status" value="1"/>
</dbReference>
<dbReference type="InterPro" id="IPR006407">
    <property type="entry name" value="GlgB"/>
</dbReference>
<name>A0AB38A6U0_9ACTN</name>
<dbReference type="EC" id="2.4.1.18" evidence="9"/>
<dbReference type="GO" id="GO:0005829">
    <property type="term" value="C:cytosol"/>
    <property type="evidence" value="ECO:0007669"/>
    <property type="project" value="TreeGrafter"/>
</dbReference>
<gene>
    <name evidence="9" type="primary">glgB</name>
    <name evidence="13" type="ORF">SAMN04489746_0975</name>
</gene>
<dbReference type="Pfam" id="PF02806">
    <property type="entry name" value="Alpha-amylase_C"/>
    <property type="match status" value="1"/>
</dbReference>
<protein>
    <recommendedName>
        <fullName evidence="9">1,4-alpha-glucan branching enzyme GlgB</fullName>
        <ecNumber evidence="9">2.4.1.18</ecNumber>
    </recommendedName>
    <alternativeName>
        <fullName evidence="9">1,4-alpha-D-glucan:1,4-alpha-D-glucan 6-glucosyl-transferase</fullName>
    </alternativeName>
    <alternativeName>
        <fullName evidence="9">Alpha-(1-&gt;4)-glucan branching enzyme</fullName>
    </alternativeName>
    <alternativeName>
        <fullName evidence="9">Glycogen branching enzyme</fullName>
        <shortName evidence="9">BE</shortName>
    </alternativeName>
</protein>
<dbReference type="Gene3D" id="3.20.20.80">
    <property type="entry name" value="Glycosidases"/>
    <property type="match status" value="1"/>
</dbReference>
<keyword evidence="5 9" id="KW-0328">Glycosyltransferase</keyword>
<reference evidence="13 14" key="1">
    <citation type="submission" date="2016-10" db="EMBL/GenBank/DDBJ databases">
        <authorList>
            <person name="Varghese N."/>
            <person name="Submissions S."/>
        </authorList>
    </citation>
    <scope>NUCLEOTIDE SEQUENCE [LARGE SCALE GENOMIC DNA]</scope>
    <source>
        <strain evidence="13 14">DSM 20586</strain>
    </source>
</reference>
<feature type="active site" description="Nucleophile" evidence="9 10">
    <location>
        <position position="337"/>
    </location>
</feature>
<evidence type="ECO:0000256" key="8">
    <source>
        <dbReference type="ARBA" id="ARBA00023277"/>
    </source>
</evidence>
<evidence type="ECO:0000313" key="13">
    <source>
        <dbReference type="EMBL" id="SEB73775.1"/>
    </source>
</evidence>
<dbReference type="InterPro" id="IPR017853">
    <property type="entry name" value="GH"/>
</dbReference>
<dbReference type="CDD" id="cd02855">
    <property type="entry name" value="E_set_GBE_prok_N"/>
    <property type="match status" value="1"/>
</dbReference>
<dbReference type="Proteomes" id="UP000183687">
    <property type="component" value="Unassembled WGS sequence"/>
</dbReference>
<evidence type="ECO:0000256" key="2">
    <source>
        <dbReference type="ARBA" id="ARBA00004964"/>
    </source>
</evidence>
<organism evidence="13 14">
    <name type="scientific">Atopobium minutum</name>
    <dbReference type="NCBI Taxonomy" id="1381"/>
    <lineage>
        <taxon>Bacteria</taxon>
        <taxon>Bacillati</taxon>
        <taxon>Actinomycetota</taxon>
        <taxon>Coriobacteriia</taxon>
        <taxon>Coriobacteriales</taxon>
        <taxon>Atopobiaceae</taxon>
        <taxon>Atopobium</taxon>
    </lineage>
</organism>
<dbReference type="InterPro" id="IPR013780">
    <property type="entry name" value="Glyco_hydro_b"/>
</dbReference>
<feature type="domain" description="Glycosyl hydrolase family 13 catalytic" evidence="12">
    <location>
        <begin position="170"/>
        <end position="544"/>
    </location>
</feature>
<dbReference type="PIRSF" id="PIRSF000463">
    <property type="entry name" value="GlgB"/>
    <property type="match status" value="1"/>
</dbReference>
<dbReference type="InterPro" id="IPR004193">
    <property type="entry name" value="Glyco_hydro_13_N"/>
</dbReference>
<dbReference type="EMBL" id="FNSH01000001">
    <property type="protein sequence ID" value="SEB73775.1"/>
    <property type="molecule type" value="Genomic_DNA"/>
</dbReference>
<feature type="active site" description="Proton donor" evidence="9 10">
    <location>
        <position position="391"/>
    </location>
</feature>
<dbReference type="NCBIfam" id="NF008967">
    <property type="entry name" value="PRK12313.1"/>
    <property type="match status" value="1"/>
</dbReference>
<accession>A0AB38A6U0</accession>
<sequence length="730" mass="83614">MLERFSINAGTGVGMDISCASRTVTDADVFIMKKGEWYKSYEKMGAHHCTHEGKDGYVFAVWVPDVVSVSVVGSFNHWDINAHVLTLDANSGIWSGFIAGVSQGDLYKYYIQTKDGKGLYKADPYAVWSECPPGTASRIFDIENYAWHDTAWMKQRAQQPHTQRPLNIYEVHLGSWKRHHDKRSGNFETPEGEKPTGSYLSYDELSDELVAYAKEMGYTHLELMPVMEHPFDGSWGYQTTGYYAPTARYGNPKQFMHFVDSCHKAGLGVILDWVPGGFCRDEQGLVAFNGSMLYEKEEHPNWGTYKFDFARGEVRSFLISNVLYWLSYYHADGIRMDGVSSMLYLNFGVDDEKLKKFNQYGDEGDLDAIEFIRQTNSVVGIYFSDVMMIAEESTAWPLVTYPPSVGGLGFHYKWDMGWMNDTLHYMQTDFPFRPGNHKMLTFSLMYAFNENFVLPLSHDEVVHGKCSLITRMPGDYWRQFAGMRLLALYQMTHPGAKLNFMGNEIAQWIEWRYYESIEWFLETEYEAHHKQHEFIRELNLLYQHEPALWQKSYEEEGFTWIDADNNEQSLISYVRHGNDAADDVVVVLNFNPACYQEFRIGVPEFGIWREVFSSDDARFGGSGVINTEDVRSEDVAWNGCDQSVVMRIPPLGGMVLSCVKKTGRPKAARHKAEQPKKTQTKATQSKKTQPKKTQAKTAQQKPKPRKTKQSKTTQHKTARPKKVQAAKGAK</sequence>
<dbReference type="GO" id="GO:0005978">
    <property type="term" value="P:glycogen biosynthetic process"/>
    <property type="evidence" value="ECO:0007669"/>
    <property type="project" value="UniProtKB-UniRule"/>
</dbReference>
<evidence type="ECO:0000256" key="1">
    <source>
        <dbReference type="ARBA" id="ARBA00000826"/>
    </source>
</evidence>
<dbReference type="Pfam" id="PF00128">
    <property type="entry name" value="Alpha-amylase"/>
    <property type="match status" value="1"/>
</dbReference>
<dbReference type="GO" id="GO:0003844">
    <property type="term" value="F:1,4-alpha-glucan branching enzyme activity"/>
    <property type="evidence" value="ECO:0007669"/>
    <property type="project" value="UniProtKB-UniRule"/>
</dbReference>
<dbReference type="AlphaFoldDB" id="A0AB38A6U0"/>
<comment type="catalytic activity">
    <reaction evidence="1 9">
        <text>Transfers a segment of a (1-&gt;4)-alpha-D-glucan chain to a primary hydroxy group in a similar glucan chain.</text>
        <dbReference type="EC" id="2.4.1.18"/>
    </reaction>
</comment>
<dbReference type="InterPro" id="IPR013783">
    <property type="entry name" value="Ig-like_fold"/>
</dbReference>
<comment type="function">
    <text evidence="9">Catalyzes the formation of the alpha-1,6-glucosidic linkages in glycogen by scission of a 1,4-alpha-linked oligosaccharide from growing alpha-1,4-glucan chains and the subsequent attachment of the oligosaccharide to the alpha-1,6 position.</text>
</comment>
<dbReference type="CDD" id="cd11322">
    <property type="entry name" value="AmyAc_Glg_BE"/>
    <property type="match status" value="1"/>
</dbReference>
<dbReference type="SUPFAM" id="SSF51445">
    <property type="entry name" value="(Trans)glycosidases"/>
    <property type="match status" value="1"/>
</dbReference>
<dbReference type="Pfam" id="PF02922">
    <property type="entry name" value="CBM_48"/>
    <property type="match status" value="1"/>
</dbReference>
<dbReference type="SUPFAM" id="SSF51011">
    <property type="entry name" value="Glycosyl hydrolase domain"/>
    <property type="match status" value="1"/>
</dbReference>
<comment type="caution">
    <text evidence="13">The sequence shown here is derived from an EMBL/GenBank/DDBJ whole genome shotgun (WGS) entry which is preliminary data.</text>
</comment>
<dbReference type="NCBIfam" id="TIGR01515">
    <property type="entry name" value="branching_enzym"/>
    <property type="match status" value="1"/>
</dbReference>
<comment type="pathway">
    <text evidence="2 9">Glycan biosynthesis; glycogen biosynthesis.</text>
</comment>
<dbReference type="HAMAP" id="MF_00685">
    <property type="entry name" value="GlgB"/>
    <property type="match status" value="1"/>
</dbReference>
<dbReference type="InterPro" id="IPR006047">
    <property type="entry name" value="GH13_cat_dom"/>
</dbReference>
<dbReference type="NCBIfam" id="NF003811">
    <property type="entry name" value="PRK05402.1"/>
    <property type="match status" value="1"/>
</dbReference>
<comment type="subunit">
    <text evidence="9">Monomer.</text>
</comment>
<dbReference type="InterPro" id="IPR006048">
    <property type="entry name" value="A-amylase/branching_C"/>
</dbReference>
<evidence type="ECO:0000256" key="4">
    <source>
        <dbReference type="ARBA" id="ARBA00022600"/>
    </source>
</evidence>
<evidence type="ECO:0000313" key="14">
    <source>
        <dbReference type="Proteomes" id="UP000183687"/>
    </source>
</evidence>
<feature type="region of interest" description="Disordered" evidence="11">
    <location>
        <begin position="661"/>
        <end position="730"/>
    </location>
</feature>
<evidence type="ECO:0000256" key="10">
    <source>
        <dbReference type="PIRSR" id="PIRSR000463-1"/>
    </source>
</evidence>
<evidence type="ECO:0000256" key="5">
    <source>
        <dbReference type="ARBA" id="ARBA00022676"/>
    </source>
</evidence>
<dbReference type="InterPro" id="IPR044143">
    <property type="entry name" value="GlgB_N_E_set_prok"/>
</dbReference>
<proteinExistence type="inferred from homology"/>
<evidence type="ECO:0000256" key="11">
    <source>
        <dbReference type="SAM" id="MobiDB-lite"/>
    </source>
</evidence>
<comment type="similarity">
    <text evidence="3 9">Belongs to the glycosyl hydrolase 13 family. GlgB subfamily.</text>
</comment>
<dbReference type="PANTHER" id="PTHR43651:SF3">
    <property type="entry name" value="1,4-ALPHA-GLUCAN-BRANCHING ENZYME"/>
    <property type="match status" value="1"/>
</dbReference>
<keyword evidence="8 9" id="KW-0119">Carbohydrate metabolism</keyword>
<evidence type="ECO:0000256" key="9">
    <source>
        <dbReference type="HAMAP-Rule" id="MF_00685"/>
    </source>
</evidence>
<dbReference type="GO" id="GO:0004553">
    <property type="term" value="F:hydrolase activity, hydrolyzing O-glycosyl compounds"/>
    <property type="evidence" value="ECO:0007669"/>
    <property type="project" value="InterPro"/>
</dbReference>
<dbReference type="FunFam" id="2.60.40.1180:FF:000002">
    <property type="entry name" value="1,4-alpha-glucan branching enzyme GlgB"/>
    <property type="match status" value="1"/>
</dbReference>
<dbReference type="InterPro" id="IPR037439">
    <property type="entry name" value="Branching_enzy"/>
</dbReference>